<dbReference type="STRING" id="28085.Lcin_2192"/>
<feature type="compositionally biased region" description="Basic and acidic residues" evidence="1">
    <location>
        <begin position="661"/>
        <end position="674"/>
    </location>
</feature>
<reference evidence="4 6" key="2">
    <citation type="submission" date="2018-06" db="EMBL/GenBank/DDBJ databases">
        <authorList>
            <consortium name="Pathogen Informatics"/>
            <person name="Doyle S."/>
        </authorList>
    </citation>
    <scope>NUCLEOTIDE SEQUENCE [LARGE SCALE GENOMIC DNA]</scope>
    <source>
        <strain evidence="4 6">NCTC12438</strain>
    </source>
</reference>
<organism evidence="4 6">
    <name type="scientific">Legionella cincinnatiensis</name>
    <dbReference type="NCBI Taxonomy" id="28085"/>
    <lineage>
        <taxon>Bacteria</taxon>
        <taxon>Pseudomonadati</taxon>
        <taxon>Pseudomonadota</taxon>
        <taxon>Gammaproteobacteria</taxon>
        <taxon>Legionellales</taxon>
        <taxon>Legionellaceae</taxon>
        <taxon>Legionella</taxon>
    </lineage>
</organism>
<evidence type="ECO:0000313" key="5">
    <source>
        <dbReference type="Proteomes" id="UP000054854"/>
    </source>
</evidence>
<feature type="domain" description="DUF4116" evidence="2">
    <location>
        <begin position="398"/>
        <end position="435"/>
    </location>
</feature>
<evidence type="ECO:0000259" key="2">
    <source>
        <dbReference type="Pfam" id="PF13475"/>
    </source>
</evidence>
<feature type="domain" description="DUF4116" evidence="2">
    <location>
        <begin position="503"/>
        <end position="544"/>
    </location>
</feature>
<dbReference type="Pfam" id="PF13475">
    <property type="entry name" value="DUF4116"/>
    <property type="match status" value="3"/>
</dbReference>
<dbReference type="EMBL" id="UGNX01000001">
    <property type="protein sequence ID" value="STX35594.1"/>
    <property type="molecule type" value="Genomic_DNA"/>
</dbReference>
<dbReference type="Proteomes" id="UP000054854">
    <property type="component" value="Unassembled WGS sequence"/>
</dbReference>
<evidence type="ECO:0000313" key="6">
    <source>
        <dbReference type="Proteomes" id="UP000255316"/>
    </source>
</evidence>
<keyword evidence="5" id="KW-1185">Reference proteome</keyword>
<dbReference type="AlphaFoldDB" id="A0A378IUA9"/>
<proteinExistence type="predicted"/>
<feature type="domain" description="DUF4116" evidence="2">
    <location>
        <begin position="574"/>
        <end position="622"/>
    </location>
</feature>
<sequence length="674" mass="75753">MKPIMKSKYDSVLDILKSLHGKKLSEEIQKTAKNLSDKISPTLKKSLQEKLSEPSYLEDSEKAKLPDKSECSYPKAHKETDAIKWAKVAEHCINNFELAFKIQSLEAETGLEYPHFTEEKRFYCDKRSQLDSVIKKAGPSFEEAIGPVNKGHDLAKTPLHAEPLASISSQVAKSSKKSLRPFQPNKYSLFHELGNAKAFMKAAQDPDHGEYANQNFAGAFIHMFKGLVEGAIIHATPFEDAIVSWAHPESGTDKIKGTKKDNENNLLIAKLYRAIKNSFDKSPESELVAQNPSSSLMDSPSLPITTKSDETAPSIIESYSFEDTLKTTAKNIAETIPDLSKIIEEQILKCILEFDTAKLESSEEMSLFKTIQENSWVFKFIEKDISKHPRLYAKAAIINPNASTYLSEKQKNDFDFILEAVKANGLVLKDVGEKLHHHKRFKELVICAVQQNAKAIEYVDTELRNDPDLMYKLWGTSKGGGLTHAMIIQYGGPDVRNYELFSDKEFINVAVRQNGLVLEFLPKYQNDPDIVKIAVQQNGLALKFTKLRDISIVFPALKQNGLSLRFAGKVFQNDEEAVTLAITSNPKAILFASEKLRNNDSFILKLIKITPRISKYIPTEMKNSPKILTALEDTLSPENTLRKNKTDMVFFGTPNSQTTTKEIKEPEKNSKKTP</sequence>
<evidence type="ECO:0000256" key="1">
    <source>
        <dbReference type="SAM" id="MobiDB-lite"/>
    </source>
</evidence>
<name>A0A378IUA9_9GAMM</name>
<feature type="region of interest" description="Disordered" evidence="1">
    <location>
        <begin position="649"/>
        <end position="674"/>
    </location>
</feature>
<evidence type="ECO:0000313" key="3">
    <source>
        <dbReference type="EMBL" id="KTC83505.1"/>
    </source>
</evidence>
<evidence type="ECO:0000313" key="4">
    <source>
        <dbReference type="EMBL" id="STX35594.1"/>
    </source>
</evidence>
<gene>
    <name evidence="3" type="ORF">Lcin_2192</name>
    <name evidence="4" type="ORF">NCTC12438_02210</name>
</gene>
<dbReference type="EMBL" id="LNXX01000042">
    <property type="protein sequence ID" value="KTC83505.1"/>
    <property type="molecule type" value="Genomic_DNA"/>
</dbReference>
<dbReference type="Proteomes" id="UP000255316">
    <property type="component" value="Unassembled WGS sequence"/>
</dbReference>
<dbReference type="InterPro" id="IPR025197">
    <property type="entry name" value="DUF4116"/>
</dbReference>
<reference evidence="3 5" key="1">
    <citation type="submission" date="2015-11" db="EMBL/GenBank/DDBJ databases">
        <title>Genomic analysis of 38 Legionella species identifies large and diverse effector repertoires.</title>
        <authorList>
            <person name="Burstein D."/>
            <person name="Amaro F."/>
            <person name="Zusman T."/>
            <person name="Lifshitz Z."/>
            <person name="Cohen O."/>
            <person name="Gilbert J.A."/>
            <person name="Pupko T."/>
            <person name="Shuman H.A."/>
            <person name="Segal G."/>
        </authorList>
    </citation>
    <scope>NUCLEOTIDE SEQUENCE [LARGE SCALE GENOMIC DNA]</scope>
    <source>
        <strain evidence="3 5">CDC#72-OH-14</strain>
    </source>
</reference>
<accession>A0A378IUA9</accession>
<protein>
    <recommendedName>
        <fullName evidence="2">DUF4116 domain-containing protein</fullName>
    </recommendedName>
</protein>